<feature type="compositionally biased region" description="Low complexity" evidence="1">
    <location>
        <begin position="473"/>
        <end position="487"/>
    </location>
</feature>
<keyword evidence="4" id="KW-1185">Reference proteome</keyword>
<dbReference type="EMBL" id="JARJCM010000022">
    <property type="protein sequence ID" value="KAJ7040296.1"/>
    <property type="molecule type" value="Genomic_DNA"/>
</dbReference>
<protein>
    <recommendedName>
        <fullName evidence="2">PEHE domain-containing protein</fullName>
    </recommendedName>
</protein>
<evidence type="ECO:0000259" key="2">
    <source>
        <dbReference type="SMART" id="SM01300"/>
    </source>
</evidence>
<sequence length="667" mass="73872">MDNDATVLNAAGSHLRQKRVLPSRSRRGGPGVGNCDVDVMILNTQLNKSENEPLIPADTPFVFKTNDTLEKVAKEFASAGGSGLNLLAHQSYFERPEVLKAYREQTIIETPEYTNVSDTPSVGGRLRVRTTEENNSDSDAVYEKRHRKYESFEKRGRLREKEKLKHEQYKLKERIDQLRAMDNSAFLAAPSTSFSPRPGVPEVVEDELGILGGLNGNPAYLEGERRRREMLMNAQTLEERYRVLLPPDRVRKPVGQSSLNVSLDPDSELSGKEFAHSHDDGELELDEDYLVHAQVNKKDSQKLKLKLPARPNIPTPPLTTSRTTSATSKKRRRSLPPFIPPAPPPTKSPAVPPRKPRMAPVATPFSMDRQQQMIPPPTGVPGPSSLQPRPDLVHPVEVISNIRFLPYQPQQTDDRQPKQPRRRPPVHDHPHKRAKTEGHGVPSSPPRDYADSLPVPESPFIVVDDEPVATKRSTSSPHDTSPTHDTSQSYSFPPVEPPPAGDDAYAPTPESFPPRSDMSIDPISPVEATPEPIDFDPSLRPPTPPPAAEETPAPAPLSVPPQPIEVESERKASVPPIESISAPVPTPPTRRGRGRGRGGVVRVPIKPHIPRKPPPATRAPPRRVTQKSHLEVFAERTAKNPRQLYRSRLEAFGVKLPPIVSKSGRPV</sequence>
<dbReference type="SMART" id="SM01300">
    <property type="entry name" value="PEHE"/>
    <property type="match status" value="1"/>
</dbReference>
<feature type="domain" description="PEHE" evidence="2">
    <location>
        <begin position="108"/>
        <end position="243"/>
    </location>
</feature>
<dbReference type="GO" id="GO:0000123">
    <property type="term" value="C:histone acetyltransferase complex"/>
    <property type="evidence" value="ECO:0007669"/>
    <property type="project" value="UniProtKB-ARBA"/>
</dbReference>
<dbReference type="Proteomes" id="UP001218188">
    <property type="component" value="Unassembled WGS sequence"/>
</dbReference>
<feature type="region of interest" description="Disordered" evidence="1">
    <location>
        <begin position="255"/>
        <end position="275"/>
    </location>
</feature>
<organism evidence="3 4">
    <name type="scientific">Mycena alexandri</name>
    <dbReference type="NCBI Taxonomy" id="1745969"/>
    <lineage>
        <taxon>Eukaryota</taxon>
        <taxon>Fungi</taxon>
        <taxon>Dikarya</taxon>
        <taxon>Basidiomycota</taxon>
        <taxon>Agaricomycotina</taxon>
        <taxon>Agaricomycetes</taxon>
        <taxon>Agaricomycetidae</taxon>
        <taxon>Agaricales</taxon>
        <taxon>Marasmiineae</taxon>
        <taxon>Mycenaceae</taxon>
        <taxon>Mycena</taxon>
    </lineage>
</organism>
<evidence type="ECO:0000313" key="3">
    <source>
        <dbReference type="EMBL" id="KAJ7040296.1"/>
    </source>
</evidence>
<feature type="region of interest" description="Disordered" evidence="1">
    <location>
        <begin position="403"/>
        <end position="627"/>
    </location>
</feature>
<evidence type="ECO:0000313" key="4">
    <source>
        <dbReference type="Proteomes" id="UP001218188"/>
    </source>
</evidence>
<feature type="compositionally biased region" description="Pro residues" evidence="1">
    <location>
        <begin position="539"/>
        <end position="563"/>
    </location>
</feature>
<gene>
    <name evidence="3" type="ORF">C8F04DRAFT_251954</name>
</gene>
<name>A0AAD6X9Y0_9AGAR</name>
<feature type="region of interest" description="Disordered" evidence="1">
    <location>
        <begin position="299"/>
        <end position="391"/>
    </location>
</feature>
<feature type="compositionally biased region" description="Basic residues" evidence="1">
    <location>
        <begin position="418"/>
        <end position="434"/>
    </location>
</feature>
<dbReference type="InterPro" id="IPR029332">
    <property type="entry name" value="PEHE_dom"/>
</dbReference>
<proteinExistence type="predicted"/>
<comment type="caution">
    <text evidence="3">The sequence shown here is derived from an EMBL/GenBank/DDBJ whole genome shotgun (WGS) entry which is preliminary data.</text>
</comment>
<feature type="compositionally biased region" description="Pro residues" evidence="1">
    <location>
        <begin position="337"/>
        <end position="353"/>
    </location>
</feature>
<reference evidence="3" key="1">
    <citation type="submission" date="2023-03" db="EMBL/GenBank/DDBJ databases">
        <title>Massive genome expansion in bonnet fungi (Mycena s.s.) driven by repeated elements and novel gene families across ecological guilds.</title>
        <authorList>
            <consortium name="Lawrence Berkeley National Laboratory"/>
            <person name="Harder C.B."/>
            <person name="Miyauchi S."/>
            <person name="Viragh M."/>
            <person name="Kuo A."/>
            <person name="Thoen E."/>
            <person name="Andreopoulos B."/>
            <person name="Lu D."/>
            <person name="Skrede I."/>
            <person name="Drula E."/>
            <person name="Henrissat B."/>
            <person name="Morin E."/>
            <person name="Kohler A."/>
            <person name="Barry K."/>
            <person name="LaButti K."/>
            <person name="Morin E."/>
            <person name="Salamov A."/>
            <person name="Lipzen A."/>
            <person name="Mereny Z."/>
            <person name="Hegedus B."/>
            <person name="Baldrian P."/>
            <person name="Stursova M."/>
            <person name="Weitz H."/>
            <person name="Taylor A."/>
            <person name="Grigoriev I.V."/>
            <person name="Nagy L.G."/>
            <person name="Martin F."/>
            <person name="Kauserud H."/>
        </authorList>
    </citation>
    <scope>NUCLEOTIDE SEQUENCE</scope>
    <source>
        <strain evidence="3">CBHHK200</strain>
    </source>
</reference>
<accession>A0AAD6X9Y0</accession>
<evidence type="ECO:0000256" key="1">
    <source>
        <dbReference type="SAM" id="MobiDB-lite"/>
    </source>
</evidence>
<dbReference type="AlphaFoldDB" id="A0AAD6X9Y0"/>